<dbReference type="InterPro" id="IPR003333">
    <property type="entry name" value="CMAS"/>
</dbReference>
<keyword evidence="4" id="KW-0949">S-adenosyl-L-methionine</keyword>
<dbReference type="CDD" id="cd02440">
    <property type="entry name" value="AdoMet_MTases"/>
    <property type="match status" value="1"/>
</dbReference>
<dbReference type="PIRSF" id="PIRSF003085">
    <property type="entry name" value="CMAS"/>
    <property type="match status" value="1"/>
</dbReference>
<name>A0ABX2T726_9PROT</name>
<dbReference type="GO" id="GO:0008168">
    <property type="term" value="F:methyltransferase activity"/>
    <property type="evidence" value="ECO:0007669"/>
    <property type="project" value="UniProtKB-KW"/>
</dbReference>
<keyword evidence="2 6" id="KW-0489">Methyltransferase</keyword>
<evidence type="ECO:0000256" key="2">
    <source>
        <dbReference type="ARBA" id="ARBA00022603"/>
    </source>
</evidence>
<accession>A0ABX2T726</accession>
<dbReference type="EMBL" id="JABFDB010000001">
    <property type="protein sequence ID" value="NYZ18739.1"/>
    <property type="molecule type" value="Genomic_DNA"/>
</dbReference>
<organism evidence="6 7">
    <name type="scientific">Azospirillum oleiclasticum</name>
    <dbReference type="NCBI Taxonomy" id="2735135"/>
    <lineage>
        <taxon>Bacteria</taxon>
        <taxon>Pseudomonadati</taxon>
        <taxon>Pseudomonadota</taxon>
        <taxon>Alphaproteobacteria</taxon>
        <taxon>Rhodospirillales</taxon>
        <taxon>Azospirillaceae</taxon>
        <taxon>Azospirillum</taxon>
    </lineage>
</organism>
<protein>
    <submittedName>
        <fullName evidence="6">Class I SAM-dependent methyltransferase</fullName>
    </submittedName>
</protein>
<sequence length="411" mass="46012">MTETAAVATLDRATRPPWWRRFGISGDLWVGGFLALAAEARSGRLTVTTPDGRRFAFRGTDGEAGHEADIALADPAAARRLFLGGPVAFGEAYVDGHWTSRDLPALLEFAARNLALVGTRAGGMAPPRWLRWLHHRAHANTRAGSRRNIAFHYDLGNAFYRLWLDPGMSYSSALYARDGMTLEAAQDAKLARVAELMDVAPGHRVLEIGCGWGGLAAHLAARGAWVTGITLSREQLAWASERLAGRAELRLQDYRDVDGRYDRVVSIEMIEAVGREHWPRYFATLCDRLLPGGSAVVQAITIDDRLFDRYRRNPDFIQRHVFPGGMLPSPAILREQAMAAGLVLEREETFGASYAQTCAEWRRRFHAAWPEIARLGFDERFRRMWDYYLAYCEGGFRAGTIDVGLYRFVRP</sequence>
<dbReference type="Pfam" id="PF02353">
    <property type="entry name" value="CMAS"/>
    <property type="match status" value="1"/>
</dbReference>
<keyword evidence="5" id="KW-0443">Lipid metabolism</keyword>
<dbReference type="RefSeq" id="WP_180280455.1">
    <property type="nucleotide sequence ID" value="NZ_JABFDB010000001.1"/>
</dbReference>
<evidence type="ECO:0000256" key="4">
    <source>
        <dbReference type="ARBA" id="ARBA00022691"/>
    </source>
</evidence>
<reference evidence="6 7" key="1">
    <citation type="submission" date="2020-05" db="EMBL/GenBank/DDBJ databases">
        <title>Azospirillum oleiclasticum sp. nov, a nitrogen-fixing and heavy crude oil-emulsifying bacterium isolated from the crude oil of Yumen Oilfield.</title>
        <authorList>
            <person name="Wu D."/>
            <person name="Cai M."/>
            <person name="Zhang X."/>
        </authorList>
    </citation>
    <scope>NUCLEOTIDE SEQUENCE [LARGE SCALE GENOMIC DNA]</scope>
    <source>
        <strain evidence="6 7">ROY-1-1-2</strain>
    </source>
</reference>
<dbReference type="PANTHER" id="PTHR43667">
    <property type="entry name" value="CYCLOPROPANE-FATTY-ACYL-PHOSPHOLIPID SYNTHASE"/>
    <property type="match status" value="1"/>
</dbReference>
<evidence type="ECO:0000256" key="1">
    <source>
        <dbReference type="ARBA" id="ARBA00010815"/>
    </source>
</evidence>
<dbReference type="Gene3D" id="3.40.50.150">
    <property type="entry name" value="Vaccinia Virus protein VP39"/>
    <property type="match status" value="1"/>
</dbReference>
<comment type="caution">
    <text evidence="6">The sequence shown here is derived from an EMBL/GenBank/DDBJ whole genome shotgun (WGS) entry which is preliminary data.</text>
</comment>
<dbReference type="InterPro" id="IPR029063">
    <property type="entry name" value="SAM-dependent_MTases_sf"/>
</dbReference>
<dbReference type="Proteomes" id="UP000584642">
    <property type="component" value="Unassembled WGS sequence"/>
</dbReference>
<proteinExistence type="inferred from homology"/>
<dbReference type="PANTHER" id="PTHR43667:SF2">
    <property type="entry name" value="FATTY ACID C-METHYL TRANSFERASE"/>
    <property type="match status" value="1"/>
</dbReference>
<keyword evidence="7" id="KW-1185">Reference proteome</keyword>
<comment type="similarity">
    <text evidence="1">Belongs to the CFA/CMAS family.</text>
</comment>
<dbReference type="InterPro" id="IPR050723">
    <property type="entry name" value="CFA/CMAS"/>
</dbReference>
<evidence type="ECO:0000256" key="3">
    <source>
        <dbReference type="ARBA" id="ARBA00022679"/>
    </source>
</evidence>
<evidence type="ECO:0000313" key="7">
    <source>
        <dbReference type="Proteomes" id="UP000584642"/>
    </source>
</evidence>
<evidence type="ECO:0000256" key="5">
    <source>
        <dbReference type="ARBA" id="ARBA00023098"/>
    </source>
</evidence>
<dbReference type="SUPFAM" id="SSF53335">
    <property type="entry name" value="S-adenosyl-L-methionine-dependent methyltransferases"/>
    <property type="match status" value="1"/>
</dbReference>
<keyword evidence="3" id="KW-0808">Transferase</keyword>
<dbReference type="GO" id="GO:0032259">
    <property type="term" value="P:methylation"/>
    <property type="evidence" value="ECO:0007669"/>
    <property type="project" value="UniProtKB-KW"/>
</dbReference>
<evidence type="ECO:0000313" key="6">
    <source>
        <dbReference type="EMBL" id="NYZ18739.1"/>
    </source>
</evidence>
<gene>
    <name evidence="6" type="ORF">HND93_03365</name>
</gene>